<proteinExistence type="predicted"/>
<name>A0A1I7M1Z4_9BURK</name>
<dbReference type="EMBL" id="FPBO01000048">
    <property type="protein sequence ID" value="SFV15925.1"/>
    <property type="molecule type" value="Genomic_DNA"/>
</dbReference>
<accession>A0A1I7M1Z4</accession>
<dbReference type="AlphaFoldDB" id="A0A1I7M1Z4"/>
<protein>
    <submittedName>
        <fullName evidence="1">Uncharacterized protein</fullName>
    </submittedName>
</protein>
<dbReference type="Proteomes" id="UP000199391">
    <property type="component" value="Unassembled WGS sequence"/>
</dbReference>
<organism evidence="1 2">
    <name type="scientific">Pseudoduganella namucuonensis</name>
    <dbReference type="NCBI Taxonomy" id="1035707"/>
    <lineage>
        <taxon>Bacteria</taxon>
        <taxon>Pseudomonadati</taxon>
        <taxon>Pseudomonadota</taxon>
        <taxon>Betaproteobacteria</taxon>
        <taxon>Burkholderiales</taxon>
        <taxon>Oxalobacteraceae</taxon>
        <taxon>Telluria group</taxon>
        <taxon>Pseudoduganella</taxon>
    </lineage>
</organism>
<reference evidence="2" key="1">
    <citation type="submission" date="2016-10" db="EMBL/GenBank/DDBJ databases">
        <authorList>
            <person name="Varghese N."/>
            <person name="Submissions S."/>
        </authorList>
    </citation>
    <scope>NUCLEOTIDE SEQUENCE [LARGE SCALE GENOMIC DNA]</scope>
    <source>
        <strain evidence="2">CGMCC 1.11014</strain>
    </source>
</reference>
<evidence type="ECO:0000313" key="1">
    <source>
        <dbReference type="EMBL" id="SFV15925.1"/>
    </source>
</evidence>
<keyword evidence="2" id="KW-1185">Reference proteome</keyword>
<gene>
    <name evidence="1" type="ORF">SAMN05216552_104846</name>
</gene>
<sequence length="51" mass="5803">MPRLLAEAVFATAHEVLQKYGSKGYAEKWAEHSFPEQELALLKTAIEGWQQ</sequence>
<evidence type="ECO:0000313" key="2">
    <source>
        <dbReference type="Proteomes" id="UP000199391"/>
    </source>
</evidence>